<protein>
    <submittedName>
        <fullName evidence="1">Uncharacterized protein</fullName>
    </submittedName>
</protein>
<name>A0A951PH43_9CYAN</name>
<accession>A0A951PH43</accession>
<reference evidence="1" key="1">
    <citation type="submission" date="2021-05" db="EMBL/GenBank/DDBJ databases">
        <authorList>
            <person name="Pietrasiak N."/>
            <person name="Ward R."/>
            <person name="Stajich J.E."/>
            <person name="Kurbessoian T."/>
        </authorList>
    </citation>
    <scope>NUCLEOTIDE SEQUENCE</scope>
    <source>
        <strain evidence="1">CPER-KK1</strain>
    </source>
</reference>
<sequence>MIKPIKTNCKLQPVILIDQQGKRSSGYYIYEHIDLDLFSNQPSRWTVFDKNREKYDYYGCLEPVKK</sequence>
<proteinExistence type="predicted"/>
<evidence type="ECO:0000313" key="1">
    <source>
        <dbReference type="EMBL" id="MBW4543695.1"/>
    </source>
</evidence>
<comment type="caution">
    <text evidence="1">The sequence shown here is derived from an EMBL/GenBank/DDBJ whole genome shotgun (WGS) entry which is preliminary data.</text>
</comment>
<reference evidence="1" key="2">
    <citation type="journal article" date="2022" name="Microbiol. Resour. Announc.">
        <title>Metagenome Sequencing to Explore Phylogenomics of Terrestrial Cyanobacteria.</title>
        <authorList>
            <person name="Ward R.D."/>
            <person name="Stajich J.E."/>
            <person name="Johansen J.R."/>
            <person name="Huntemann M."/>
            <person name="Clum A."/>
            <person name="Foster B."/>
            <person name="Foster B."/>
            <person name="Roux S."/>
            <person name="Palaniappan K."/>
            <person name="Varghese N."/>
            <person name="Mukherjee S."/>
            <person name="Reddy T.B.K."/>
            <person name="Daum C."/>
            <person name="Copeland A."/>
            <person name="Chen I.A."/>
            <person name="Ivanova N.N."/>
            <person name="Kyrpides N.C."/>
            <person name="Shapiro N."/>
            <person name="Eloe-Fadrosh E.A."/>
            <person name="Pietrasiak N."/>
        </authorList>
    </citation>
    <scope>NUCLEOTIDE SEQUENCE</scope>
    <source>
        <strain evidence="1">CPER-KK1</strain>
    </source>
</reference>
<dbReference type="EMBL" id="JAHHIF010000005">
    <property type="protein sequence ID" value="MBW4543695.1"/>
    <property type="molecule type" value="Genomic_DNA"/>
</dbReference>
<dbReference type="Proteomes" id="UP000753908">
    <property type="component" value="Unassembled WGS sequence"/>
</dbReference>
<organism evidence="1 2">
    <name type="scientific">Symplocastrum torsivum CPER-KK1</name>
    <dbReference type="NCBI Taxonomy" id="450513"/>
    <lineage>
        <taxon>Bacteria</taxon>
        <taxon>Bacillati</taxon>
        <taxon>Cyanobacteriota</taxon>
        <taxon>Cyanophyceae</taxon>
        <taxon>Oscillatoriophycideae</taxon>
        <taxon>Oscillatoriales</taxon>
        <taxon>Microcoleaceae</taxon>
        <taxon>Symplocastrum</taxon>
    </lineage>
</organism>
<gene>
    <name evidence="1" type="ORF">KME25_04490</name>
</gene>
<evidence type="ECO:0000313" key="2">
    <source>
        <dbReference type="Proteomes" id="UP000753908"/>
    </source>
</evidence>
<dbReference type="AlphaFoldDB" id="A0A951PH43"/>